<dbReference type="CDD" id="cd10456">
    <property type="entry name" value="GIY-YIG_UPF0213"/>
    <property type="match status" value="1"/>
</dbReference>
<dbReference type="InterPro" id="IPR000305">
    <property type="entry name" value="GIY-YIG_endonuc"/>
</dbReference>
<dbReference type="InterPro" id="IPR050190">
    <property type="entry name" value="UPF0213_domain"/>
</dbReference>
<dbReference type="Gene3D" id="3.40.1440.10">
    <property type="entry name" value="GIY-YIG endonuclease"/>
    <property type="match status" value="1"/>
</dbReference>
<dbReference type="PANTHER" id="PTHR34477:SF1">
    <property type="entry name" value="UPF0213 PROTEIN YHBQ"/>
    <property type="match status" value="1"/>
</dbReference>
<reference evidence="3 4" key="1">
    <citation type="submission" date="2018-05" db="EMBL/GenBank/DDBJ databases">
        <title>Genomic Encyclopedia of Type Strains, Phase IV (KMG-V): Genome sequencing to study the core and pangenomes of soil and plant-associated prokaryotes.</title>
        <authorList>
            <person name="Whitman W."/>
        </authorList>
    </citation>
    <scope>NUCLEOTIDE SEQUENCE [LARGE SCALE GENOMIC DNA]</scope>
    <source>
        <strain evidence="3 4">SLV-132</strain>
    </source>
</reference>
<keyword evidence="3" id="KW-0540">Nuclease</keyword>
<dbReference type="PANTHER" id="PTHR34477">
    <property type="entry name" value="UPF0213 PROTEIN YHBQ"/>
    <property type="match status" value="1"/>
</dbReference>
<dbReference type="SUPFAM" id="SSF82771">
    <property type="entry name" value="GIY-YIG endonuclease"/>
    <property type="match status" value="1"/>
</dbReference>
<keyword evidence="3" id="KW-0378">Hydrolase</keyword>
<dbReference type="AlphaFoldDB" id="A0A316EHE9"/>
<name>A0A316EHE9_9BURK</name>
<dbReference type="RefSeq" id="WP_109585554.1">
    <property type="nucleotide sequence ID" value="NZ_QGGT01000010.1"/>
</dbReference>
<dbReference type="Pfam" id="PF01541">
    <property type="entry name" value="GIY-YIG"/>
    <property type="match status" value="1"/>
</dbReference>
<organism evidence="3 4">
    <name type="scientific">Cupriavidus plantarum</name>
    <dbReference type="NCBI Taxonomy" id="942865"/>
    <lineage>
        <taxon>Bacteria</taxon>
        <taxon>Pseudomonadati</taxon>
        <taxon>Pseudomonadota</taxon>
        <taxon>Betaproteobacteria</taxon>
        <taxon>Burkholderiales</taxon>
        <taxon>Burkholderiaceae</taxon>
        <taxon>Cupriavidus</taxon>
    </lineage>
</organism>
<accession>A0A316EHE9</accession>
<comment type="caution">
    <text evidence="3">The sequence shown here is derived from an EMBL/GenBank/DDBJ whole genome shotgun (WGS) entry which is preliminary data.</text>
</comment>
<feature type="domain" description="GIY-YIG" evidence="2">
    <location>
        <begin position="10"/>
        <end position="85"/>
    </location>
</feature>
<dbReference type="EMBL" id="QGGT01000010">
    <property type="protein sequence ID" value="PWK31352.1"/>
    <property type="molecule type" value="Genomic_DNA"/>
</dbReference>
<keyword evidence="4" id="KW-1185">Reference proteome</keyword>
<proteinExistence type="inferred from homology"/>
<protein>
    <submittedName>
        <fullName evidence="3">Putative endonuclease</fullName>
    </submittedName>
</protein>
<dbReference type="Proteomes" id="UP000245754">
    <property type="component" value="Unassembled WGS sequence"/>
</dbReference>
<dbReference type="PROSITE" id="PS50164">
    <property type="entry name" value="GIY_YIG"/>
    <property type="match status" value="1"/>
</dbReference>
<evidence type="ECO:0000256" key="1">
    <source>
        <dbReference type="ARBA" id="ARBA00007435"/>
    </source>
</evidence>
<gene>
    <name evidence="3" type="ORF">C7419_11090</name>
</gene>
<evidence type="ECO:0000313" key="3">
    <source>
        <dbReference type="EMBL" id="PWK31352.1"/>
    </source>
</evidence>
<evidence type="ECO:0000259" key="2">
    <source>
        <dbReference type="PROSITE" id="PS50164"/>
    </source>
</evidence>
<keyword evidence="3" id="KW-0255">Endonuclease</keyword>
<dbReference type="OrthoDB" id="9797095at2"/>
<evidence type="ECO:0000313" key="4">
    <source>
        <dbReference type="Proteomes" id="UP000245754"/>
    </source>
</evidence>
<dbReference type="InterPro" id="IPR035901">
    <property type="entry name" value="GIY-YIG_endonuc_sf"/>
</dbReference>
<comment type="similarity">
    <text evidence="1">Belongs to the UPF0213 family.</text>
</comment>
<dbReference type="GO" id="GO:0004519">
    <property type="term" value="F:endonuclease activity"/>
    <property type="evidence" value="ECO:0007669"/>
    <property type="project" value="UniProtKB-KW"/>
</dbReference>
<sequence>MTADTTEDDPCWYLYMLECEGNSIYTGITTDVARRYAAHVAGIGAKYTRARKPVRLLGWMRFATKSEALRAEIATKRMTAAQKRLFCAQLEPPASGNP</sequence>